<dbReference type="PANTHER" id="PTHR37326">
    <property type="entry name" value="BLL3975 PROTEIN"/>
    <property type="match status" value="1"/>
</dbReference>
<organism evidence="7 8">
    <name type="scientific">Talaromyces amestolkiae</name>
    <dbReference type="NCBI Taxonomy" id="1196081"/>
    <lineage>
        <taxon>Eukaryota</taxon>
        <taxon>Fungi</taxon>
        <taxon>Dikarya</taxon>
        <taxon>Ascomycota</taxon>
        <taxon>Pezizomycotina</taxon>
        <taxon>Eurotiomycetes</taxon>
        <taxon>Eurotiomycetidae</taxon>
        <taxon>Eurotiales</taxon>
        <taxon>Trichocomaceae</taxon>
        <taxon>Talaromyces</taxon>
        <taxon>Talaromyces sect. Talaromyces</taxon>
    </lineage>
</organism>
<dbReference type="GeneID" id="63794158"/>
<evidence type="ECO:0000313" key="8">
    <source>
        <dbReference type="Proteomes" id="UP000249363"/>
    </source>
</evidence>
<dbReference type="GO" id="GO:0016811">
    <property type="term" value="F:hydrolase activity, acting on carbon-nitrogen (but not peptide) bonds, in linear amides"/>
    <property type="evidence" value="ECO:0007669"/>
    <property type="project" value="InterPro"/>
</dbReference>
<feature type="domain" description="Succinylglutamate desuccinylase/Aspartoacylase catalytic" evidence="6">
    <location>
        <begin position="75"/>
        <end position="258"/>
    </location>
</feature>
<dbReference type="OrthoDB" id="5588846at2759"/>
<dbReference type="InterPro" id="IPR043795">
    <property type="entry name" value="N-alpha-Ac-DABA-like"/>
</dbReference>
<keyword evidence="8" id="KW-1185">Reference proteome</keyword>
<evidence type="ECO:0000256" key="5">
    <source>
        <dbReference type="SAM" id="MobiDB-lite"/>
    </source>
</evidence>
<evidence type="ECO:0000313" key="7">
    <source>
        <dbReference type="EMBL" id="RAO68930.1"/>
    </source>
</evidence>
<dbReference type="Gene3D" id="3.40.630.10">
    <property type="entry name" value="Zn peptidases"/>
    <property type="match status" value="1"/>
</dbReference>
<gene>
    <name evidence="7" type="ORF">BHQ10_004942</name>
</gene>
<dbReference type="GO" id="GO:0016788">
    <property type="term" value="F:hydrolase activity, acting on ester bonds"/>
    <property type="evidence" value="ECO:0007669"/>
    <property type="project" value="InterPro"/>
</dbReference>
<dbReference type="InterPro" id="IPR053138">
    <property type="entry name" value="N-alpha-Ac-DABA_deacetylase"/>
</dbReference>
<protein>
    <recommendedName>
        <fullName evidence="6">Succinylglutamate desuccinylase/Aspartoacylase catalytic domain-containing protein</fullName>
    </recommendedName>
</protein>
<evidence type="ECO:0000256" key="2">
    <source>
        <dbReference type="ARBA" id="ARBA00022723"/>
    </source>
</evidence>
<dbReference type="PANTHER" id="PTHR37326:SF1">
    <property type="entry name" value="BLL3975 PROTEIN"/>
    <property type="match status" value="1"/>
</dbReference>
<dbReference type="Pfam" id="PF24827">
    <property type="entry name" value="AstE_AspA_cat"/>
    <property type="match status" value="1"/>
</dbReference>
<dbReference type="AlphaFoldDB" id="A0A364KZF1"/>
<dbReference type="RefSeq" id="XP_040733446.1">
    <property type="nucleotide sequence ID" value="XM_040877363.1"/>
</dbReference>
<dbReference type="SUPFAM" id="SSF53187">
    <property type="entry name" value="Zn-dependent exopeptidases"/>
    <property type="match status" value="1"/>
</dbReference>
<comment type="caution">
    <text evidence="7">The sequence shown here is derived from an EMBL/GenBank/DDBJ whole genome shotgun (WGS) entry which is preliminary data.</text>
</comment>
<keyword evidence="3" id="KW-0378">Hydrolase</keyword>
<proteinExistence type="predicted"/>
<dbReference type="CDD" id="cd06251">
    <property type="entry name" value="M14_ASTE_ASPA-like"/>
    <property type="match status" value="1"/>
</dbReference>
<keyword evidence="4" id="KW-0862">Zinc</keyword>
<reference evidence="7 8" key="1">
    <citation type="journal article" date="2017" name="Biotechnol. Biofuels">
        <title>Differential beta-glucosidase expression as a function of carbon source availability in Talaromyces amestolkiae: a genomic and proteomic approach.</title>
        <authorList>
            <person name="de Eugenio L.I."/>
            <person name="Mendez-Liter J.A."/>
            <person name="Nieto-Dominguez M."/>
            <person name="Alonso L."/>
            <person name="Gil-Munoz J."/>
            <person name="Barriuso J."/>
            <person name="Prieto A."/>
            <person name="Martinez M.J."/>
        </authorList>
    </citation>
    <scope>NUCLEOTIDE SEQUENCE [LARGE SCALE GENOMIC DNA]</scope>
    <source>
        <strain evidence="7 8">CIB</strain>
    </source>
</reference>
<dbReference type="InterPro" id="IPR055438">
    <property type="entry name" value="AstE_AspA_cat"/>
</dbReference>
<dbReference type="EMBL" id="MIKG01000008">
    <property type="protein sequence ID" value="RAO68930.1"/>
    <property type="molecule type" value="Genomic_DNA"/>
</dbReference>
<sequence length="358" mass="38689">MAPVKITETHMDSRNQGPQNGGIDNGLGSYTYPVYKNLDPSTLTEGKVVKFNLVLTANALETVNVPVLAYRSRKAGPTVGITCAIHGNEINGIPVIQKLFEDINNNSLELLSGTVIGVPVVNVPGFLASIRQFDDESKQDLNRLMPGKQTGAAPEQYAHAIFNKIVSSFDYVIDLHTASAGRQNSLYVRADMSHPTIGGLARLMQPQVLVHIATKGSLRGCAQSQGIHALTVEIGNPSVFQPNFINATYAGIRRVIASIGLTSEYEPTPSIIESIRKITPEGTAVCTRSFWVYSKLGGILKVFKKPAERVHPRELIGEIQTIFGDPVEKIYAPDFETVVVGIEANPVAKSGNRVVSVS</sequence>
<comment type="cofactor">
    <cofactor evidence="1">
        <name>Zn(2+)</name>
        <dbReference type="ChEBI" id="CHEBI:29105"/>
    </cofactor>
</comment>
<dbReference type="GO" id="GO:0046872">
    <property type="term" value="F:metal ion binding"/>
    <property type="evidence" value="ECO:0007669"/>
    <property type="project" value="UniProtKB-KW"/>
</dbReference>
<evidence type="ECO:0000259" key="6">
    <source>
        <dbReference type="Pfam" id="PF24827"/>
    </source>
</evidence>
<keyword evidence="2" id="KW-0479">Metal-binding</keyword>
<dbReference type="Proteomes" id="UP000249363">
    <property type="component" value="Unassembled WGS sequence"/>
</dbReference>
<name>A0A364KZF1_TALAM</name>
<feature type="region of interest" description="Disordered" evidence="5">
    <location>
        <begin position="1"/>
        <end position="23"/>
    </location>
</feature>
<evidence type="ECO:0000256" key="4">
    <source>
        <dbReference type="ARBA" id="ARBA00022833"/>
    </source>
</evidence>
<evidence type="ECO:0000256" key="1">
    <source>
        <dbReference type="ARBA" id="ARBA00001947"/>
    </source>
</evidence>
<dbReference type="PIRSF" id="PIRSF039012">
    <property type="entry name" value="ASP"/>
    <property type="match status" value="1"/>
</dbReference>
<evidence type="ECO:0000256" key="3">
    <source>
        <dbReference type="ARBA" id="ARBA00022801"/>
    </source>
</evidence>
<accession>A0A364KZF1</accession>